<feature type="region of interest" description="Disordered" evidence="1">
    <location>
        <begin position="1"/>
        <end position="34"/>
    </location>
</feature>
<evidence type="ECO:0000313" key="2">
    <source>
        <dbReference type="EMBL" id="GFQ71248.1"/>
    </source>
</evidence>
<sequence length="208" mass="23765">MSAYTRQKAKSKYRDRIRLERASQEQSNGTNNTLYDRVKQYRERKRINAAERINDGTSTSTAGAVEILQVDDEITSIMTPDSVGIDCVQSSFMKINWAAASVRFTTTFVNNPFGHKWDRLWFLRSMKPTKEKHLPLLKNILPEELVGDFKLCATCKNSLDSYKVPTLSRSSGFVYPPKQLGLPVLDLISESLVSPQLSFMQIRCLQRH</sequence>
<gene>
    <name evidence="2" type="ORF">TNCT_567601</name>
</gene>
<dbReference type="AlphaFoldDB" id="A0A8X6G0B0"/>
<proteinExistence type="predicted"/>
<feature type="compositionally biased region" description="Basic and acidic residues" evidence="1">
    <location>
        <begin position="12"/>
        <end position="23"/>
    </location>
</feature>
<dbReference type="OrthoDB" id="6141723at2759"/>
<organism evidence="2 3">
    <name type="scientific">Trichonephila clavata</name>
    <name type="common">Joro spider</name>
    <name type="synonym">Nephila clavata</name>
    <dbReference type="NCBI Taxonomy" id="2740835"/>
    <lineage>
        <taxon>Eukaryota</taxon>
        <taxon>Metazoa</taxon>
        <taxon>Ecdysozoa</taxon>
        <taxon>Arthropoda</taxon>
        <taxon>Chelicerata</taxon>
        <taxon>Arachnida</taxon>
        <taxon>Araneae</taxon>
        <taxon>Araneomorphae</taxon>
        <taxon>Entelegynae</taxon>
        <taxon>Araneoidea</taxon>
        <taxon>Nephilidae</taxon>
        <taxon>Trichonephila</taxon>
    </lineage>
</organism>
<reference evidence="2" key="1">
    <citation type="submission" date="2020-07" db="EMBL/GenBank/DDBJ databases">
        <title>Multicomponent nature underlies the extraordinary mechanical properties of spider dragline silk.</title>
        <authorList>
            <person name="Kono N."/>
            <person name="Nakamura H."/>
            <person name="Mori M."/>
            <person name="Yoshida Y."/>
            <person name="Ohtoshi R."/>
            <person name="Malay A.D."/>
            <person name="Moran D.A.P."/>
            <person name="Tomita M."/>
            <person name="Numata K."/>
            <person name="Arakawa K."/>
        </authorList>
    </citation>
    <scope>NUCLEOTIDE SEQUENCE</scope>
</reference>
<dbReference type="EMBL" id="BMAO01011090">
    <property type="protein sequence ID" value="GFQ71248.1"/>
    <property type="molecule type" value="Genomic_DNA"/>
</dbReference>
<name>A0A8X6G0B0_TRICU</name>
<dbReference type="Proteomes" id="UP000887116">
    <property type="component" value="Unassembled WGS sequence"/>
</dbReference>
<evidence type="ECO:0000313" key="3">
    <source>
        <dbReference type="Proteomes" id="UP000887116"/>
    </source>
</evidence>
<evidence type="ECO:0000256" key="1">
    <source>
        <dbReference type="SAM" id="MobiDB-lite"/>
    </source>
</evidence>
<keyword evidence="3" id="KW-1185">Reference proteome</keyword>
<feature type="compositionally biased region" description="Polar residues" evidence="1">
    <location>
        <begin position="24"/>
        <end position="34"/>
    </location>
</feature>
<comment type="caution">
    <text evidence="2">The sequence shown here is derived from an EMBL/GenBank/DDBJ whole genome shotgun (WGS) entry which is preliminary data.</text>
</comment>
<protein>
    <submittedName>
        <fullName evidence="2">Uncharacterized protein</fullName>
    </submittedName>
</protein>
<accession>A0A8X6G0B0</accession>